<dbReference type="Pfam" id="PF22124">
    <property type="entry name" value="Glyco_hydro_95_cat"/>
    <property type="match status" value="1"/>
</dbReference>
<gene>
    <name evidence="2" type="primary">WWOX</name>
    <name evidence="2" type="ORF">SNAT2548_LOCUS7176</name>
</gene>
<evidence type="ECO:0000313" key="2">
    <source>
        <dbReference type="EMBL" id="CAE7212100.1"/>
    </source>
</evidence>
<proteinExistence type="predicted"/>
<dbReference type="InterPro" id="IPR008928">
    <property type="entry name" value="6-hairpin_glycosidase_sf"/>
</dbReference>
<dbReference type="SUPFAM" id="SSF48208">
    <property type="entry name" value="Six-hairpin glycosidases"/>
    <property type="match status" value="1"/>
</dbReference>
<keyword evidence="3" id="KW-1185">Reference proteome</keyword>
<evidence type="ECO:0000313" key="3">
    <source>
        <dbReference type="Proteomes" id="UP000604046"/>
    </source>
</evidence>
<dbReference type="InterPro" id="IPR012341">
    <property type="entry name" value="6hp_glycosidase-like_sf"/>
</dbReference>
<sequence>MSTTRKCIYVCCMSELCVSCSRPLATGGIPGSSRSYVQATRQLHLHTVMIFNRLLLVIPLVVARTVDRIVATWKQPPQKVPTPGVPDGPLLGNGRLGAVVSFSSGLNGSHPVAAEVAFHMGHNSFFAAPTSNVSSCGYTDITRGGRKALGGLRLRFRGAHLIGVPRLFPRNGTFVAMLLGEAGLVRLTAFVHATEDVLLVNLTGPSAKVDVSVWTYTGCSGAPNPKAAGTDRLPTSAAASSEMLQVSRADGWEYQARGYKVREFHLIARTGSLANAHASESCEGLEGPCSMGTLVLRGAAAVSLDMLAIKLGARPKSPPSHCWSQLEAAHREVWAAFWSKSFIRIPASPVTEFFWYMSQYILRISSMGDASPGLFGPFVTDDQVNWMGDLTLNYNAEATYYGTCSSNHLETLEPYIQTILDFLPAAKVLAQGQFPQCPNAVYFPGHILPYGVTTADNGDMGQRQMGIFAALPLILYWRYTSDPAFAARVLPLFEGLAQFWDCALTKTQDDRLHDLVDCAEELCSPDGQNQPDPTVTLSILPGFFDAAADMAASLGRPAHVQ</sequence>
<feature type="domain" description="Glycosyl hydrolase family 95 catalytic" evidence="1">
    <location>
        <begin position="353"/>
        <end position="514"/>
    </location>
</feature>
<name>A0A812JQL3_9DINO</name>
<evidence type="ECO:0000259" key="1">
    <source>
        <dbReference type="Pfam" id="PF22124"/>
    </source>
</evidence>
<comment type="caution">
    <text evidence="2">The sequence shown here is derived from an EMBL/GenBank/DDBJ whole genome shotgun (WGS) entry which is preliminary data.</text>
</comment>
<dbReference type="GO" id="GO:0005975">
    <property type="term" value="P:carbohydrate metabolic process"/>
    <property type="evidence" value="ECO:0007669"/>
    <property type="project" value="InterPro"/>
</dbReference>
<reference evidence="2" key="1">
    <citation type="submission" date="2021-02" db="EMBL/GenBank/DDBJ databases">
        <authorList>
            <person name="Dougan E. K."/>
            <person name="Rhodes N."/>
            <person name="Thang M."/>
            <person name="Chan C."/>
        </authorList>
    </citation>
    <scope>NUCLEOTIDE SEQUENCE</scope>
</reference>
<dbReference type="OrthoDB" id="1274115at2759"/>
<dbReference type="AlphaFoldDB" id="A0A812JQL3"/>
<organism evidence="2 3">
    <name type="scientific">Symbiodinium natans</name>
    <dbReference type="NCBI Taxonomy" id="878477"/>
    <lineage>
        <taxon>Eukaryota</taxon>
        <taxon>Sar</taxon>
        <taxon>Alveolata</taxon>
        <taxon>Dinophyceae</taxon>
        <taxon>Suessiales</taxon>
        <taxon>Symbiodiniaceae</taxon>
        <taxon>Symbiodinium</taxon>
    </lineage>
</organism>
<accession>A0A812JQL3</accession>
<dbReference type="EMBL" id="CAJNDS010000492">
    <property type="protein sequence ID" value="CAE7212100.1"/>
    <property type="molecule type" value="Genomic_DNA"/>
</dbReference>
<dbReference type="Proteomes" id="UP000604046">
    <property type="component" value="Unassembled WGS sequence"/>
</dbReference>
<protein>
    <submittedName>
        <fullName evidence="2">WWOX protein</fullName>
    </submittedName>
</protein>
<dbReference type="Gene3D" id="1.50.10.10">
    <property type="match status" value="1"/>
</dbReference>
<dbReference type="InterPro" id="IPR054363">
    <property type="entry name" value="GH95_cat"/>
</dbReference>